<sequence>MSASLSLASALQPSTFHRNSVLTSASFTRSTTFTGTSFETCAIKTGISELEEIETDSEDDLSDTTSNSPTSKNTVVINQVENITTIVPFYRHPRLLAVLKVFAFNLFLPFLSGVFMGFGEICANEVTFKWGWVGARTFSTGLYSSTKDK</sequence>
<dbReference type="PANTHER" id="PTHR28241:SF1">
    <property type="entry name" value="MITOCHONDRIAL IMPORT PROTEIN 1"/>
    <property type="match status" value="1"/>
</dbReference>
<protein>
    <submittedName>
        <fullName evidence="1">Uncharacterized protein</fullName>
    </submittedName>
</protein>
<dbReference type="PANTHER" id="PTHR28241">
    <property type="entry name" value="MITOCHONDRIAL IMPORT PROTEIN 1"/>
    <property type="match status" value="1"/>
</dbReference>
<organism evidence="1 2">
    <name type="scientific">Basidiobolus ranarum</name>
    <dbReference type="NCBI Taxonomy" id="34480"/>
    <lineage>
        <taxon>Eukaryota</taxon>
        <taxon>Fungi</taxon>
        <taxon>Fungi incertae sedis</taxon>
        <taxon>Zoopagomycota</taxon>
        <taxon>Entomophthoromycotina</taxon>
        <taxon>Basidiobolomycetes</taxon>
        <taxon>Basidiobolales</taxon>
        <taxon>Basidiobolaceae</taxon>
        <taxon>Basidiobolus</taxon>
    </lineage>
</organism>
<comment type="caution">
    <text evidence="1">The sequence shown here is derived from an EMBL/GenBank/DDBJ whole genome shotgun (WGS) entry which is preliminary data.</text>
</comment>
<proteinExistence type="predicted"/>
<dbReference type="EMBL" id="JASJQH010000001">
    <property type="protein sequence ID" value="KAK9768921.1"/>
    <property type="molecule type" value="Genomic_DNA"/>
</dbReference>
<reference evidence="1 2" key="1">
    <citation type="submission" date="2023-04" db="EMBL/GenBank/DDBJ databases">
        <title>Genome of Basidiobolus ranarum AG-B5.</title>
        <authorList>
            <person name="Stajich J.E."/>
            <person name="Carter-House D."/>
            <person name="Gryganskyi A."/>
        </authorList>
    </citation>
    <scope>NUCLEOTIDE SEQUENCE [LARGE SCALE GENOMIC DNA]</scope>
    <source>
        <strain evidence="1 2">AG-B5</strain>
    </source>
</reference>
<name>A0ABR2X5B7_9FUNG</name>
<evidence type="ECO:0000313" key="2">
    <source>
        <dbReference type="Proteomes" id="UP001479436"/>
    </source>
</evidence>
<dbReference type="InterPro" id="IPR013262">
    <property type="entry name" value="OMP_MIM1/TOM13_mt"/>
</dbReference>
<dbReference type="Pfam" id="PF08219">
    <property type="entry name" value="TOM13"/>
    <property type="match status" value="1"/>
</dbReference>
<gene>
    <name evidence="1" type="ORF">K7432_000048</name>
</gene>
<evidence type="ECO:0000313" key="1">
    <source>
        <dbReference type="EMBL" id="KAK9768921.1"/>
    </source>
</evidence>
<keyword evidence="2" id="KW-1185">Reference proteome</keyword>
<dbReference type="Proteomes" id="UP001479436">
    <property type="component" value="Unassembled WGS sequence"/>
</dbReference>
<accession>A0ABR2X5B7</accession>